<evidence type="ECO:0000313" key="9">
    <source>
        <dbReference type="EMBL" id="CAD6219863.1"/>
    </source>
</evidence>
<evidence type="ECO:0000259" key="7">
    <source>
        <dbReference type="Pfam" id="PF01061"/>
    </source>
</evidence>
<sequence length="270" mass="30905">MEPSIETLALFDDIILLCEGQIVYHGPRSHAVGFFSTIGFSCPDRKNVADFLQEVTLKMEQKQYWTGDESQYKYHSIEDFVKCFRAYSVPQIVEDNQCTENGSKQAVQAGDSFRISKWKIFKVCLSREVLLLKKNYPAHIFKVIQIMFLAFVTATLFFRSEMNQDTVLDGVKYLGALFMGVIVINFNCTIEHGMVTKRLPIFYKQRELLELPGWPLVCSVFLTSLPVSLMESGLWTFSTYYAIGYAPSAIRWHLLPYPSVSIRLATELSP</sequence>
<keyword evidence="4 6" id="KW-1133">Transmembrane helix</keyword>
<evidence type="ECO:0000256" key="3">
    <source>
        <dbReference type="ARBA" id="ARBA00022692"/>
    </source>
</evidence>
<keyword evidence="2" id="KW-0813">Transport</keyword>
<keyword evidence="10" id="KW-1185">Reference proteome</keyword>
<proteinExistence type="predicted"/>
<dbReference type="EMBL" id="CAJGYO010000003">
    <property type="protein sequence ID" value="CAD6219863.1"/>
    <property type="molecule type" value="Genomic_DNA"/>
</dbReference>
<feature type="transmembrane region" description="Helical" evidence="6">
    <location>
        <begin position="140"/>
        <end position="158"/>
    </location>
</feature>
<feature type="transmembrane region" description="Helical" evidence="6">
    <location>
        <begin position="211"/>
        <end position="230"/>
    </location>
</feature>
<dbReference type="PANTHER" id="PTHR19241">
    <property type="entry name" value="ATP-BINDING CASSETTE TRANSPORTER"/>
    <property type="match status" value="1"/>
</dbReference>
<evidence type="ECO:0000256" key="1">
    <source>
        <dbReference type="ARBA" id="ARBA00004141"/>
    </source>
</evidence>
<evidence type="ECO:0000313" key="10">
    <source>
        <dbReference type="Proteomes" id="UP000604825"/>
    </source>
</evidence>
<organism evidence="9 10">
    <name type="scientific">Miscanthus lutarioriparius</name>
    <dbReference type="NCBI Taxonomy" id="422564"/>
    <lineage>
        <taxon>Eukaryota</taxon>
        <taxon>Viridiplantae</taxon>
        <taxon>Streptophyta</taxon>
        <taxon>Embryophyta</taxon>
        <taxon>Tracheophyta</taxon>
        <taxon>Spermatophyta</taxon>
        <taxon>Magnoliopsida</taxon>
        <taxon>Liliopsida</taxon>
        <taxon>Poales</taxon>
        <taxon>Poaceae</taxon>
        <taxon>PACMAD clade</taxon>
        <taxon>Panicoideae</taxon>
        <taxon>Andropogonodae</taxon>
        <taxon>Andropogoneae</taxon>
        <taxon>Saccharinae</taxon>
        <taxon>Miscanthus</taxon>
    </lineage>
</organism>
<feature type="domain" description="ABC-2 type transporter transmembrane" evidence="7">
    <location>
        <begin position="121"/>
        <end position="252"/>
    </location>
</feature>
<accession>A0A811N2J7</accession>
<evidence type="ECO:0000256" key="4">
    <source>
        <dbReference type="ARBA" id="ARBA00022989"/>
    </source>
</evidence>
<feature type="domain" description="ABC transporter family G" evidence="8">
    <location>
        <begin position="3"/>
        <end position="100"/>
    </location>
</feature>
<evidence type="ECO:0000256" key="5">
    <source>
        <dbReference type="ARBA" id="ARBA00023136"/>
    </source>
</evidence>
<keyword evidence="3 6" id="KW-0812">Transmembrane</keyword>
<feature type="transmembrane region" description="Helical" evidence="6">
    <location>
        <begin position="170"/>
        <end position="190"/>
    </location>
</feature>
<evidence type="ECO:0000256" key="2">
    <source>
        <dbReference type="ARBA" id="ARBA00022448"/>
    </source>
</evidence>
<dbReference type="AlphaFoldDB" id="A0A811N2J7"/>
<dbReference type="Pfam" id="PF01061">
    <property type="entry name" value="ABC2_membrane"/>
    <property type="match status" value="1"/>
</dbReference>
<dbReference type="GO" id="GO:0005886">
    <property type="term" value="C:plasma membrane"/>
    <property type="evidence" value="ECO:0007669"/>
    <property type="project" value="UniProtKB-ARBA"/>
</dbReference>
<dbReference type="InterPro" id="IPR013525">
    <property type="entry name" value="ABC2_TM"/>
</dbReference>
<evidence type="ECO:0000256" key="6">
    <source>
        <dbReference type="SAM" id="Phobius"/>
    </source>
</evidence>
<reference evidence="9" key="1">
    <citation type="submission" date="2020-10" db="EMBL/GenBank/DDBJ databases">
        <authorList>
            <person name="Han B."/>
            <person name="Lu T."/>
            <person name="Zhao Q."/>
            <person name="Huang X."/>
            <person name="Zhao Y."/>
        </authorList>
    </citation>
    <scope>NUCLEOTIDE SEQUENCE</scope>
</reference>
<keyword evidence="5 6" id="KW-0472">Membrane</keyword>
<comment type="subcellular location">
    <subcellularLocation>
        <location evidence="1">Membrane</location>
        <topology evidence="1">Multi-pass membrane protein</topology>
    </subcellularLocation>
</comment>
<name>A0A811N2J7_9POAL</name>
<dbReference type="GO" id="GO:0140359">
    <property type="term" value="F:ABC-type transporter activity"/>
    <property type="evidence" value="ECO:0007669"/>
    <property type="project" value="InterPro"/>
</dbReference>
<dbReference type="Proteomes" id="UP000604825">
    <property type="component" value="Unassembled WGS sequence"/>
</dbReference>
<gene>
    <name evidence="9" type="ORF">NCGR_LOCUS13463</name>
</gene>
<dbReference type="OrthoDB" id="66620at2759"/>
<comment type="caution">
    <text evidence="9">The sequence shown here is derived from an EMBL/GenBank/DDBJ whole genome shotgun (WGS) entry which is preliminary data.</text>
</comment>
<evidence type="ECO:0000259" key="8">
    <source>
        <dbReference type="Pfam" id="PF19055"/>
    </source>
</evidence>
<dbReference type="InterPro" id="IPR043926">
    <property type="entry name" value="ABCG_dom"/>
</dbReference>
<dbReference type="Pfam" id="PF19055">
    <property type="entry name" value="ABC2_membrane_7"/>
    <property type="match status" value="1"/>
</dbReference>
<evidence type="ECO:0008006" key="11">
    <source>
        <dbReference type="Google" id="ProtNLM"/>
    </source>
</evidence>
<protein>
    <recommendedName>
        <fullName evidence="11">ABC-2 type transporter domain-containing protein</fullName>
    </recommendedName>
</protein>